<feature type="transmembrane region" description="Helical" evidence="10">
    <location>
        <begin position="167"/>
        <end position="188"/>
    </location>
</feature>
<evidence type="ECO:0000256" key="2">
    <source>
        <dbReference type="ARBA" id="ARBA00022475"/>
    </source>
</evidence>
<evidence type="ECO:0000256" key="7">
    <source>
        <dbReference type="ARBA" id="ARBA00023180"/>
    </source>
</evidence>
<gene>
    <name evidence="13" type="ORF">POM88_007009</name>
</gene>
<evidence type="ECO:0000256" key="4">
    <source>
        <dbReference type="ARBA" id="ARBA00022729"/>
    </source>
</evidence>
<reference evidence="13" key="2">
    <citation type="submission" date="2023-05" db="EMBL/GenBank/DDBJ databases">
        <authorList>
            <person name="Schelkunov M.I."/>
        </authorList>
    </citation>
    <scope>NUCLEOTIDE SEQUENCE</scope>
    <source>
        <strain evidence="13">Hsosn_3</strain>
        <tissue evidence="13">Leaf</tissue>
    </source>
</reference>
<dbReference type="GO" id="GO:0098552">
    <property type="term" value="C:side of membrane"/>
    <property type="evidence" value="ECO:0007669"/>
    <property type="project" value="UniProtKB-KW"/>
</dbReference>
<evidence type="ECO:0000256" key="10">
    <source>
        <dbReference type="SAM" id="Phobius"/>
    </source>
</evidence>
<evidence type="ECO:0000256" key="9">
    <source>
        <dbReference type="ARBA" id="ARBA00035011"/>
    </source>
</evidence>
<protein>
    <submittedName>
        <fullName evidence="13">Early nodulin-like protein 1</fullName>
    </submittedName>
</protein>
<evidence type="ECO:0000259" key="12">
    <source>
        <dbReference type="PROSITE" id="PS51485"/>
    </source>
</evidence>
<evidence type="ECO:0000256" key="8">
    <source>
        <dbReference type="ARBA" id="ARBA00023288"/>
    </source>
</evidence>
<dbReference type="InterPro" id="IPR039391">
    <property type="entry name" value="Phytocyanin-like"/>
</dbReference>
<evidence type="ECO:0000256" key="3">
    <source>
        <dbReference type="ARBA" id="ARBA00022622"/>
    </source>
</evidence>
<dbReference type="AlphaFoldDB" id="A0AAD8J4L8"/>
<keyword evidence="2" id="KW-1003">Cell membrane</keyword>
<keyword evidence="3" id="KW-0336">GPI-anchor</keyword>
<proteinExistence type="inferred from homology"/>
<dbReference type="InterPro" id="IPR003245">
    <property type="entry name" value="Phytocyanin_dom"/>
</dbReference>
<dbReference type="GO" id="GO:0009055">
    <property type="term" value="F:electron transfer activity"/>
    <property type="evidence" value="ECO:0007669"/>
    <property type="project" value="InterPro"/>
</dbReference>
<name>A0AAD8J4L8_9APIA</name>
<dbReference type="PROSITE" id="PS51485">
    <property type="entry name" value="PHYTOCYANIN"/>
    <property type="match status" value="1"/>
</dbReference>
<dbReference type="Gene3D" id="2.60.40.420">
    <property type="entry name" value="Cupredoxins - blue copper proteins"/>
    <property type="match status" value="1"/>
</dbReference>
<keyword evidence="7" id="KW-0325">Glycoprotein</keyword>
<keyword evidence="10" id="KW-0812">Transmembrane</keyword>
<dbReference type="CDD" id="cd11019">
    <property type="entry name" value="OsENODL1_like"/>
    <property type="match status" value="1"/>
</dbReference>
<dbReference type="PANTHER" id="PTHR33021">
    <property type="entry name" value="BLUE COPPER PROTEIN"/>
    <property type="match status" value="1"/>
</dbReference>
<comment type="subcellular location">
    <subcellularLocation>
        <location evidence="1">Cell membrane</location>
        <topology evidence="1">Lipid-anchor</topology>
        <topology evidence="1">GPI-anchor</topology>
    </subcellularLocation>
</comment>
<sequence length="189" mass="21187">MALAAFSKLIFLLHIAMLMCCVFSFQFQVGGDIGWIQPSSANFTTHLDDPYNLWAAQNRFRIGDTIYFKYENDSVLVVGYEDYENCTTWNAISEFDDGNTVFKFKRSGFFYFISGQPDHCTAGQKMIIRVMHPSEYKPGLAHPPESAPSPAVHALGPSSFNSSTTRISALATFVITVLATLMAILYFFM</sequence>
<evidence type="ECO:0000313" key="13">
    <source>
        <dbReference type="EMBL" id="KAK1397146.1"/>
    </source>
</evidence>
<dbReference type="Proteomes" id="UP001237642">
    <property type="component" value="Unassembled WGS sequence"/>
</dbReference>
<keyword evidence="6" id="KW-1015">Disulfide bond</keyword>
<dbReference type="PANTHER" id="PTHR33021:SF14">
    <property type="entry name" value="OS01G0272700 PROTEIN"/>
    <property type="match status" value="1"/>
</dbReference>
<feature type="signal peptide" evidence="11">
    <location>
        <begin position="1"/>
        <end position="24"/>
    </location>
</feature>
<comment type="caution">
    <text evidence="13">The sequence shown here is derived from an EMBL/GenBank/DDBJ whole genome shotgun (WGS) entry which is preliminary data.</text>
</comment>
<keyword evidence="4 11" id="KW-0732">Signal</keyword>
<dbReference type="InterPro" id="IPR008972">
    <property type="entry name" value="Cupredoxin"/>
</dbReference>
<dbReference type="SUPFAM" id="SSF49503">
    <property type="entry name" value="Cupredoxins"/>
    <property type="match status" value="1"/>
</dbReference>
<dbReference type="FunFam" id="2.60.40.420:FF:000010">
    <property type="entry name" value="Early nodulin-like protein 1"/>
    <property type="match status" value="1"/>
</dbReference>
<evidence type="ECO:0000256" key="6">
    <source>
        <dbReference type="ARBA" id="ARBA00023157"/>
    </source>
</evidence>
<evidence type="ECO:0000256" key="5">
    <source>
        <dbReference type="ARBA" id="ARBA00023136"/>
    </source>
</evidence>
<keyword evidence="5 10" id="KW-0472">Membrane</keyword>
<evidence type="ECO:0000256" key="1">
    <source>
        <dbReference type="ARBA" id="ARBA00004609"/>
    </source>
</evidence>
<keyword evidence="10" id="KW-1133">Transmembrane helix</keyword>
<feature type="domain" description="Phytocyanin" evidence="12">
    <location>
        <begin position="25"/>
        <end position="132"/>
    </location>
</feature>
<dbReference type="GO" id="GO:0005886">
    <property type="term" value="C:plasma membrane"/>
    <property type="evidence" value="ECO:0007669"/>
    <property type="project" value="UniProtKB-SubCell"/>
</dbReference>
<reference evidence="13" key="1">
    <citation type="submission" date="2023-02" db="EMBL/GenBank/DDBJ databases">
        <title>Genome of toxic invasive species Heracleum sosnowskyi carries increased number of genes despite the absence of recent whole-genome duplications.</title>
        <authorList>
            <person name="Schelkunov M."/>
            <person name="Shtratnikova V."/>
            <person name="Makarenko M."/>
            <person name="Klepikova A."/>
            <person name="Omelchenko D."/>
            <person name="Novikova G."/>
            <person name="Obukhova E."/>
            <person name="Bogdanov V."/>
            <person name="Penin A."/>
            <person name="Logacheva M."/>
        </authorList>
    </citation>
    <scope>NUCLEOTIDE SEQUENCE</scope>
    <source>
        <strain evidence="13">Hsosn_3</strain>
        <tissue evidence="13">Leaf</tissue>
    </source>
</reference>
<feature type="chain" id="PRO_5041919227" evidence="11">
    <location>
        <begin position="25"/>
        <end position="189"/>
    </location>
</feature>
<accession>A0AAD8J4L8</accession>
<evidence type="ECO:0000256" key="11">
    <source>
        <dbReference type="SAM" id="SignalP"/>
    </source>
</evidence>
<dbReference type="InterPro" id="IPR041846">
    <property type="entry name" value="ENL_dom"/>
</dbReference>
<dbReference type="EMBL" id="JAUIZM010000002">
    <property type="protein sequence ID" value="KAK1397146.1"/>
    <property type="molecule type" value="Genomic_DNA"/>
</dbReference>
<keyword evidence="8" id="KW-0449">Lipoprotein</keyword>
<comment type="similarity">
    <text evidence="9">Belongs to the early nodulin-like (ENODL) family.</text>
</comment>
<evidence type="ECO:0000313" key="14">
    <source>
        <dbReference type="Proteomes" id="UP001237642"/>
    </source>
</evidence>
<keyword evidence="14" id="KW-1185">Reference proteome</keyword>
<organism evidence="13 14">
    <name type="scientific">Heracleum sosnowskyi</name>
    <dbReference type="NCBI Taxonomy" id="360622"/>
    <lineage>
        <taxon>Eukaryota</taxon>
        <taxon>Viridiplantae</taxon>
        <taxon>Streptophyta</taxon>
        <taxon>Embryophyta</taxon>
        <taxon>Tracheophyta</taxon>
        <taxon>Spermatophyta</taxon>
        <taxon>Magnoliopsida</taxon>
        <taxon>eudicotyledons</taxon>
        <taxon>Gunneridae</taxon>
        <taxon>Pentapetalae</taxon>
        <taxon>asterids</taxon>
        <taxon>campanulids</taxon>
        <taxon>Apiales</taxon>
        <taxon>Apiaceae</taxon>
        <taxon>Apioideae</taxon>
        <taxon>apioid superclade</taxon>
        <taxon>Tordylieae</taxon>
        <taxon>Tordyliinae</taxon>
        <taxon>Heracleum</taxon>
    </lineage>
</organism>
<dbReference type="Pfam" id="PF02298">
    <property type="entry name" value="Cu_bind_like"/>
    <property type="match status" value="1"/>
</dbReference>